<comment type="caution">
    <text evidence="5">The sequence shown here is derived from an EMBL/GenBank/DDBJ whole genome shotgun (WGS) entry which is preliminary data.</text>
</comment>
<dbReference type="InterPro" id="IPR029044">
    <property type="entry name" value="Nucleotide-diphossugar_trans"/>
</dbReference>
<evidence type="ECO:0000259" key="4">
    <source>
        <dbReference type="Pfam" id="PF00535"/>
    </source>
</evidence>
<evidence type="ECO:0000256" key="3">
    <source>
        <dbReference type="ARBA" id="ARBA00022679"/>
    </source>
</evidence>
<dbReference type="AlphaFoldDB" id="A0A1G1VTM8"/>
<gene>
    <name evidence="5" type="ORF">A2786_03600</name>
</gene>
<sequence length="321" mass="36041">MEKRQKVTIVLLNLNGKADTLECLASLKKLEGRKARTDTIVVDNGSTDDSVPAISRQFPDVLLIENKKNLGFCEGNNIGVKQAFANGADSVLILNNDTLIHPELVDQLVAVAQKRQAAIVSPKIYFARGFEFHKDRYREAEKGRVIWYAGGKIDWNNVWPSHRGVDEVDHGQFDDAYSTEFATGCAMLVSRALYEKIGLFDPVFFAYFEDADLSIRAPKSGFTVMFAPKAILWHKNAASFGGSGSPFQDYFITRNRLLFGLRHASLRAKIALLREGTKFLIKGPWTKRNGIIDALLRRMPDIEKLREQTGSTLEIKKTTEE</sequence>
<dbReference type="EMBL" id="MHCJ01000003">
    <property type="protein sequence ID" value="OGY18557.1"/>
    <property type="molecule type" value="Genomic_DNA"/>
</dbReference>
<proteinExistence type="inferred from homology"/>
<dbReference type="SUPFAM" id="SSF53448">
    <property type="entry name" value="Nucleotide-diphospho-sugar transferases"/>
    <property type="match status" value="1"/>
</dbReference>
<dbReference type="Gene3D" id="3.90.550.10">
    <property type="entry name" value="Spore Coat Polysaccharide Biosynthesis Protein SpsA, Chain A"/>
    <property type="match status" value="1"/>
</dbReference>
<evidence type="ECO:0000313" key="6">
    <source>
        <dbReference type="Proteomes" id="UP000179233"/>
    </source>
</evidence>
<dbReference type="PANTHER" id="PTHR43179">
    <property type="entry name" value="RHAMNOSYLTRANSFERASE WBBL"/>
    <property type="match status" value="1"/>
</dbReference>
<keyword evidence="2" id="KW-0328">Glycosyltransferase</keyword>
<dbReference type="Proteomes" id="UP000179233">
    <property type="component" value="Unassembled WGS sequence"/>
</dbReference>
<comment type="similarity">
    <text evidence="1">Belongs to the glycosyltransferase 2 family.</text>
</comment>
<dbReference type="PANTHER" id="PTHR43179:SF12">
    <property type="entry name" value="GALACTOFURANOSYLTRANSFERASE GLFT2"/>
    <property type="match status" value="1"/>
</dbReference>
<keyword evidence="3" id="KW-0808">Transferase</keyword>
<organism evidence="5 6">
    <name type="scientific">Candidatus Chisholmbacteria bacterium RIFCSPHIGHO2_01_FULL_52_32</name>
    <dbReference type="NCBI Taxonomy" id="1797591"/>
    <lineage>
        <taxon>Bacteria</taxon>
        <taxon>Candidatus Chisholmiibacteriota</taxon>
    </lineage>
</organism>
<feature type="domain" description="Glycosyltransferase 2-like" evidence="4">
    <location>
        <begin position="9"/>
        <end position="197"/>
    </location>
</feature>
<dbReference type="CDD" id="cd04186">
    <property type="entry name" value="GT_2_like_c"/>
    <property type="match status" value="1"/>
</dbReference>
<dbReference type="GO" id="GO:0016757">
    <property type="term" value="F:glycosyltransferase activity"/>
    <property type="evidence" value="ECO:0007669"/>
    <property type="project" value="UniProtKB-KW"/>
</dbReference>
<dbReference type="Pfam" id="PF00535">
    <property type="entry name" value="Glycos_transf_2"/>
    <property type="match status" value="1"/>
</dbReference>
<reference evidence="5 6" key="1">
    <citation type="journal article" date="2016" name="Nat. Commun.">
        <title>Thousands of microbial genomes shed light on interconnected biogeochemical processes in an aquifer system.</title>
        <authorList>
            <person name="Anantharaman K."/>
            <person name="Brown C.T."/>
            <person name="Hug L.A."/>
            <person name="Sharon I."/>
            <person name="Castelle C.J."/>
            <person name="Probst A.J."/>
            <person name="Thomas B.C."/>
            <person name="Singh A."/>
            <person name="Wilkins M.J."/>
            <person name="Karaoz U."/>
            <person name="Brodie E.L."/>
            <person name="Williams K.H."/>
            <person name="Hubbard S.S."/>
            <person name="Banfield J.F."/>
        </authorList>
    </citation>
    <scope>NUCLEOTIDE SEQUENCE [LARGE SCALE GENOMIC DNA]</scope>
</reference>
<evidence type="ECO:0000256" key="2">
    <source>
        <dbReference type="ARBA" id="ARBA00022676"/>
    </source>
</evidence>
<protein>
    <recommendedName>
        <fullName evidence="4">Glycosyltransferase 2-like domain-containing protein</fullName>
    </recommendedName>
</protein>
<accession>A0A1G1VTM8</accession>
<dbReference type="InterPro" id="IPR001173">
    <property type="entry name" value="Glyco_trans_2-like"/>
</dbReference>
<name>A0A1G1VTM8_9BACT</name>
<evidence type="ECO:0000313" key="5">
    <source>
        <dbReference type="EMBL" id="OGY18557.1"/>
    </source>
</evidence>
<evidence type="ECO:0000256" key="1">
    <source>
        <dbReference type="ARBA" id="ARBA00006739"/>
    </source>
</evidence>